<evidence type="ECO:0000313" key="1">
    <source>
        <dbReference type="EMBL" id="AJD41559.1"/>
    </source>
</evidence>
<keyword evidence="2" id="KW-1185">Reference proteome</keyword>
<proteinExistence type="predicted"/>
<reference evidence="1 2" key="1">
    <citation type="submission" date="2013-11" db="EMBL/GenBank/DDBJ databases">
        <title>Complete genome sequence of Rhizobium gallicum bv. gallicum R602.</title>
        <authorList>
            <person name="Bustos P."/>
            <person name="Santamaria R.I."/>
            <person name="Lozano L."/>
            <person name="Acosta J.L."/>
            <person name="Ormeno-Orrillo E."/>
            <person name="Rogel M.A."/>
            <person name="Romero D."/>
            <person name="Cevallos M.A."/>
            <person name="Martinez-Romero E."/>
            <person name="Gonzalez V."/>
        </authorList>
    </citation>
    <scope>NUCLEOTIDE SEQUENCE [LARGE SCALE GENOMIC DNA]</scope>
    <source>
        <strain evidence="1 2">R602</strain>
    </source>
</reference>
<protein>
    <submittedName>
        <fullName evidence="1">Uncharacterized protein</fullName>
    </submittedName>
</protein>
<dbReference type="AlphaFoldDB" id="A0A0B4X0W3"/>
<gene>
    <name evidence="1" type="ORF">RGR602_CH02232</name>
</gene>
<name>A0A0B4X0W3_9HYPH</name>
<sequence>MQLRRELALGLFFAMSPRPARAKLIMLRSGAAGRQQKGGNMSVMASGTQWPVFAVAPMIDETRSDMAAEAHGSP</sequence>
<organism evidence="1 2">
    <name type="scientific">Rhizobium gallicum bv. gallicum R602sp</name>
    <dbReference type="NCBI Taxonomy" id="1041138"/>
    <lineage>
        <taxon>Bacteria</taxon>
        <taxon>Pseudomonadati</taxon>
        <taxon>Pseudomonadota</taxon>
        <taxon>Alphaproteobacteria</taxon>
        <taxon>Hyphomicrobiales</taxon>
        <taxon>Rhizobiaceae</taxon>
        <taxon>Rhizobium/Agrobacterium group</taxon>
        <taxon>Rhizobium</taxon>
    </lineage>
</organism>
<dbReference type="EMBL" id="CP006877">
    <property type="protein sequence ID" value="AJD41559.1"/>
    <property type="molecule type" value="Genomic_DNA"/>
</dbReference>
<evidence type="ECO:0000313" key="2">
    <source>
        <dbReference type="Proteomes" id="UP000031368"/>
    </source>
</evidence>
<dbReference type="Proteomes" id="UP000031368">
    <property type="component" value="Chromosome"/>
</dbReference>
<dbReference type="KEGG" id="rga:RGR602_CH02232"/>
<dbReference type="HOGENOM" id="CLU_2685253_0_0_5"/>
<accession>A0A0B4X0W3</accession>